<dbReference type="RefSeq" id="WP_327606998.1">
    <property type="nucleotide sequence ID" value="NZ_JARZFX010000002.1"/>
</dbReference>
<feature type="transmembrane region" description="Helical" evidence="7">
    <location>
        <begin position="196"/>
        <end position="216"/>
    </location>
</feature>
<accession>A0ABU6KDT3</accession>
<evidence type="ECO:0000256" key="7">
    <source>
        <dbReference type="SAM" id="Phobius"/>
    </source>
</evidence>
<name>A0ABU6KDT3_9BACI</name>
<evidence type="ECO:0000256" key="6">
    <source>
        <dbReference type="ARBA" id="ARBA00023136"/>
    </source>
</evidence>
<protein>
    <submittedName>
        <fullName evidence="9">DMT family transporter</fullName>
    </submittedName>
</protein>
<evidence type="ECO:0000256" key="2">
    <source>
        <dbReference type="ARBA" id="ARBA00007362"/>
    </source>
</evidence>
<comment type="subcellular location">
    <subcellularLocation>
        <location evidence="1">Cell membrane</location>
        <topology evidence="1">Multi-pass membrane protein</topology>
    </subcellularLocation>
</comment>
<keyword evidence="5 7" id="KW-1133">Transmembrane helix</keyword>
<evidence type="ECO:0000256" key="3">
    <source>
        <dbReference type="ARBA" id="ARBA00022475"/>
    </source>
</evidence>
<dbReference type="Pfam" id="PF00892">
    <property type="entry name" value="EamA"/>
    <property type="match status" value="2"/>
</dbReference>
<feature type="transmembrane region" description="Helical" evidence="7">
    <location>
        <begin position="47"/>
        <end position="68"/>
    </location>
</feature>
<gene>
    <name evidence="9" type="ORF">QGM71_08055</name>
</gene>
<keyword evidence="4 7" id="KW-0812">Transmembrane</keyword>
<feature type="domain" description="EamA" evidence="8">
    <location>
        <begin position="12"/>
        <end position="153"/>
    </location>
</feature>
<feature type="transmembrane region" description="Helical" evidence="7">
    <location>
        <begin position="168"/>
        <end position="184"/>
    </location>
</feature>
<feature type="transmembrane region" description="Helical" evidence="7">
    <location>
        <begin position="140"/>
        <end position="156"/>
    </location>
</feature>
<dbReference type="EMBL" id="JARZFX010000002">
    <property type="protein sequence ID" value="MEC5423449.1"/>
    <property type="molecule type" value="Genomic_DNA"/>
</dbReference>
<evidence type="ECO:0000256" key="4">
    <source>
        <dbReference type="ARBA" id="ARBA00022692"/>
    </source>
</evidence>
<keyword evidence="6 7" id="KW-0472">Membrane</keyword>
<reference evidence="9 10" key="1">
    <citation type="journal article" date="2024" name="Int. J. Syst. Evol. Microbiol.">
        <title>Virgibacillus tibetensis sp. nov., isolated from salt lake on the Tibetan Plateau of China.</title>
        <authorList>
            <person name="Phurbu D."/>
            <person name="Liu Z.-X."/>
            <person name="Wang R."/>
            <person name="Zheng Y.-Y."/>
            <person name="Liu H.-C."/>
            <person name="Zhou Y.-G."/>
            <person name="Yu Y.-J."/>
            <person name="Li A.-H."/>
        </authorList>
    </citation>
    <scope>NUCLEOTIDE SEQUENCE [LARGE SCALE GENOMIC DNA]</scope>
    <source>
        <strain evidence="9 10">C22-A2</strain>
    </source>
</reference>
<keyword evidence="10" id="KW-1185">Reference proteome</keyword>
<dbReference type="SUPFAM" id="SSF103481">
    <property type="entry name" value="Multidrug resistance efflux transporter EmrE"/>
    <property type="match status" value="2"/>
</dbReference>
<dbReference type="Proteomes" id="UP001335737">
    <property type="component" value="Unassembled WGS sequence"/>
</dbReference>
<dbReference type="PANTHER" id="PTHR32322">
    <property type="entry name" value="INNER MEMBRANE TRANSPORTER"/>
    <property type="match status" value="1"/>
</dbReference>
<evidence type="ECO:0000256" key="1">
    <source>
        <dbReference type="ARBA" id="ARBA00004651"/>
    </source>
</evidence>
<proteinExistence type="inferred from homology"/>
<evidence type="ECO:0000256" key="5">
    <source>
        <dbReference type="ARBA" id="ARBA00022989"/>
    </source>
</evidence>
<comment type="caution">
    <text evidence="9">The sequence shown here is derived from an EMBL/GenBank/DDBJ whole genome shotgun (WGS) entry which is preliminary data.</text>
</comment>
<feature type="transmembrane region" description="Helical" evidence="7">
    <location>
        <begin position="283"/>
        <end position="301"/>
    </location>
</feature>
<feature type="transmembrane region" description="Helical" evidence="7">
    <location>
        <begin position="110"/>
        <end position="128"/>
    </location>
</feature>
<organism evidence="9 10">
    <name type="scientific">Virgibacillus tibetensis</name>
    <dbReference type="NCBI Taxonomy" id="3042313"/>
    <lineage>
        <taxon>Bacteria</taxon>
        <taxon>Bacillati</taxon>
        <taxon>Bacillota</taxon>
        <taxon>Bacilli</taxon>
        <taxon>Bacillales</taxon>
        <taxon>Bacillaceae</taxon>
        <taxon>Virgibacillus</taxon>
    </lineage>
</organism>
<dbReference type="InterPro" id="IPR050638">
    <property type="entry name" value="AA-Vitamin_Transporters"/>
</dbReference>
<feature type="transmembrane region" description="Helical" evidence="7">
    <location>
        <begin position="260"/>
        <end position="277"/>
    </location>
</feature>
<evidence type="ECO:0000259" key="8">
    <source>
        <dbReference type="Pfam" id="PF00892"/>
    </source>
</evidence>
<feature type="transmembrane region" description="Helical" evidence="7">
    <location>
        <begin position="228"/>
        <end position="248"/>
    </location>
</feature>
<keyword evidence="3" id="KW-1003">Cell membrane</keyword>
<dbReference type="PANTHER" id="PTHR32322:SF18">
    <property type="entry name" value="S-ADENOSYLMETHIONINE_S-ADENOSYLHOMOCYSTEINE TRANSPORTER"/>
    <property type="match status" value="1"/>
</dbReference>
<evidence type="ECO:0000313" key="9">
    <source>
        <dbReference type="EMBL" id="MEC5423449.1"/>
    </source>
</evidence>
<feature type="domain" description="EamA" evidence="8">
    <location>
        <begin position="165"/>
        <end position="300"/>
    </location>
</feature>
<dbReference type="InterPro" id="IPR037185">
    <property type="entry name" value="EmrE-like"/>
</dbReference>
<sequence>MNSIFQKKWVVVFIAIFCSILWGSAFPVLKVSYEELQMAPDDDIAKIVFAGMRFLLAGLILLVGLFITNRKWLVVTRRQLMFLTLLGLLQTALQYYFFYNGLGKVSGMQGAILVSSGTFFTVLLAHFFYSNDRMNWKKTIGLIAGFAGVVVANWGQEFQLSFQLTGEGYMILSALTGAVATILAKELAVGIHPFAITGWQLTIGASALLIIGVPQLSENAMTFTPLGWGLFIYSIFLSAAAFGLWYSLLKFNKAGEISMFKFITPVSGAILSAMFIPGEQLDLFIIGALMLVAIGIIAVNYKGRRVIQKGQ</sequence>
<evidence type="ECO:0000313" key="10">
    <source>
        <dbReference type="Proteomes" id="UP001335737"/>
    </source>
</evidence>
<dbReference type="InterPro" id="IPR000620">
    <property type="entry name" value="EamA_dom"/>
</dbReference>
<feature type="transmembrane region" description="Helical" evidence="7">
    <location>
        <begin position="9"/>
        <end position="27"/>
    </location>
</feature>
<comment type="similarity">
    <text evidence="2">Belongs to the EamA transporter family.</text>
</comment>
<feature type="transmembrane region" description="Helical" evidence="7">
    <location>
        <begin position="80"/>
        <end position="98"/>
    </location>
</feature>